<evidence type="ECO:0000313" key="3">
    <source>
        <dbReference type="Proteomes" id="UP000020681"/>
    </source>
</evidence>
<organism evidence="2 3">
    <name type="scientific">Mycobacterium ulcerans str. Harvey</name>
    <dbReference type="NCBI Taxonomy" id="1299332"/>
    <lineage>
        <taxon>Bacteria</taxon>
        <taxon>Bacillati</taxon>
        <taxon>Actinomycetota</taxon>
        <taxon>Actinomycetes</taxon>
        <taxon>Mycobacteriales</taxon>
        <taxon>Mycobacteriaceae</taxon>
        <taxon>Mycobacterium</taxon>
        <taxon>Mycobacterium ulcerans group</taxon>
    </lineage>
</organism>
<keyword evidence="1" id="KW-0812">Transmembrane</keyword>
<feature type="transmembrane region" description="Helical" evidence="1">
    <location>
        <begin position="12"/>
        <end position="29"/>
    </location>
</feature>
<dbReference type="EMBL" id="JAOL01000165">
    <property type="protein sequence ID" value="EUA87178.1"/>
    <property type="molecule type" value="Genomic_DNA"/>
</dbReference>
<sequence>MGEAVGRAVRTSLIFSAFVLVMISLAVYGQSGNFNLAG</sequence>
<keyword evidence="1" id="KW-0472">Membrane</keyword>
<comment type="caution">
    <text evidence="2">The sequence shown here is derived from an EMBL/GenBank/DDBJ whole genome shotgun (WGS) entry which is preliminary data.</text>
</comment>
<accession>A0ABP3A713</accession>
<proteinExistence type="predicted"/>
<gene>
    <name evidence="2" type="ORF">I551_6348</name>
</gene>
<evidence type="ECO:0000313" key="2">
    <source>
        <dbReference type="EMBL" id="EUA87178.1"/>
    </source>
</evidence>
<protein>
    <submittedName>
        <fullName evidence="2">Membrane protein</fullName>
    </submittedName>
</protein>
<keyword evidence="1" id="KW-1133">Transmembrane helix</keyword>
<name>A0ABP3A713_MYCUL</name>
<reference evidence="2 3" key="1">
    <citation type="submission" date="2014-01" db="EMBL/GenBank/DDBJ databases">
        <authorList>
            <person name="Dobos K."/>
            <person name="Lenaerts A."/>
            <person name="Ordway D."/>
            <person name="DeGroote M.A."/>
            <person name="Parker T."/>
            <person name="Sizemore C."/>
            <person name="Tallon L.J."/>
            <person name="Sadzewicz L.K."/>
            <person name="Sengamalay N."/>
            <person name="Fraser C.M."/>
            <person name="Hine E."/>
            <person name="Shefchek K.A."/>
            <person name="Das S.P."/>
            <person name="Tettelin H."/>
        </authorList>
    </citation>
    <scope>NUCLEOTIDE SEQUENCE [LARGE SCALE GENOMIC DNA]</scope>
    <source>
        <strain evidence="2 3">Harvey</strain>
    </source>
</reference>
<dbReference type="Proteomes" id="UP000020681">
    <property type="component" value="Unassembled WGS sequence"/>
</dbReference>
<keyword evidence="3" id="KW-1185">Reference proteome</keyword>
<evidence type="ECO:0000256" key="1">
    <source>
        <dbReference type="SAM" id="Phobius"/>
    </source>
</evidence>